<keyword evidence="1" id="KW-0680">Restriction system</keyword>
<dbReference type="PIRSF" id="PIRSF016080">
    <property type="entry name" value="Restrict_endonuc_II_DpmII"/>
    <property type="match status" value="1"/>
</dbReference>
<feature type="domain" description="Restriction endonuclease type II DpnII-like" evidence="2">
    <location>
        <begin position="16"/>
        <end position="307"/>
    </location>
</feature>
<gene>
    <name evidence="3" type="ORF">L2772_06155</name>
    <name evidence="4" type="ORF">L2Z99_05850</name>
</gene>
<accession>A0AAW5WYF7</accession>
<dbReference type="AlphaFoldDB" id="A0AAW5WYF7"/>
<comment type="function">
    <text evidence="1">A P subtype restriction enzyme that recognizes the double-stranded unmethylated sequence 5'-GATC-3'.</text>
</comment>
<keyword evidence="1" id="KW-0378">Hydrolase</keyword>
<keyword evidence="1" id="KW-0540">Nuclease</keyword>
<comment type="caution">
    <text evidence="4">The sequence shown here is derived from an EMBL/GenBank/DDBJ whole genome shotgun (WGS) entry which is preliminary data.</text>
</comment>
<comment type="similarity">
    <text evidence="1">Belongs to the DpnII type II restriction endonuclease family.</text>
</comment>
<evidence type="ECO:0000313" key="4">
    <source>
        <dbReference type="EMBL" id="MCZ9678607.1"/>
    </source>
</evidence>
<dbReference type="InterPro" id="IPR021191">
    <property type="entry name" value="Restrct_endonuc_II_DpnII"/>
</dbReference>
<proteinExistence type="inferred from homology"/>
<dbReference type="EC" id="3.1.21.4" evidence="1"/>
<evidence type="ECO:0000313" key="3">
    <source>
        <dbReference type="EMBL" id="MCZ3622453.1"/>
    </source>
</evidence>
<dbReference type="EMBL" id="JAKHEY010000008">
    <property type="protein sequence ID" value="MCZ9678607.1"/>
    <property type="molecule type" value="Genomic_DNA"/>
</dbReference>
<comment type="catalytic activity">
    <reaction evidence="1">
        <text>Endonucleolytic cleavage of DNA to give specific double-stranded fragments with terminal 5'-phosphates.</text>
        <dbReference type="EC" id="3.1.21.4"/>
    </reaction>
</comment>
<dbReference type="Pfam" id="PF04556">
    <property type="entry name" value="DpnII"/>
    <property type="match status" value="1"/>
</dbReference>
<evidence type="ECO:0000313" key="5">
    <source>
        <dbReference type="Proteomes" id="UP001211420"/>
    </source>
</evidence>
<protein>
    <recommendedName>
        <fullName evidence="1">Type-2 restriction enzyme</fullName>
        <ecNumber evidence="1">3.1.21.4</ecNumber>
    </recommendedName>
</protein>
<name>A0AAW5WYF7_9LACO</name>
<dbReference type="GO" id="GO:0009307">
    <property type="term" value="P:DNA restriction-modification system"/>
    <property type="evidence" value="ECO:0007669"/>
    <property type="project" value="UniProtKB-UniRule"/>
</dbReference>
<reference evidence="4" key="1">
    <citation type="submission" date="2022-01" db="EMBL/GenBank/DDBJ databases">
        <title>STING isolate genome collection.</title>
        <authorList>
            <person name="France M."/>
            <person name="Rutt L."/>
            <person name="Humphrys M."/>
            <person name="Ravel J."/>
        </authorList>
    </citation>
    <scope>NUCLEOTIDE SEQUENCE</scope>
    <source>
        <strain evidence="4">C0081E5</strain>
    </source>
</reference>
<organism evidence="4 6">
    <name type="scientific">Lactobacillus mulieris</name>
    <dbReference type="NCBI Taxonomy" id="2508708"/>
    <lineage>
        <taxon>Bacteria</taxon>
        <taxon>Bacillati</taxon>
        <taxon>Bacillota</taxon>
        <taxon>Bacilli</taxon>
        <taxon>Lactobacillales</taxon>
        <taxon>Lactobacillaceae</taxon>
        <taxon>Lactobacillus</taxon>
    </lineage>
</organism>
<dbReference type="RefSeq" id="WP_269254902.1">
    <property type="nucleotide sequence ID" value="NZ_JAKHEY010000008.1"/>
</dbReference>
<dbReference type="EMBL" id="JAKHPW010000007">
    <property type="protein sequence ID" value="MCZ3622453.1"/>
    <property type="molecule type" value="Genomic_DNA"/>
</dbReference>
<keyword evidence="1 4" id="KW-0255">Endonuclease</keyword>
<reference evidence="3 5" key="2">
    <citation type="submission" date="2022-01" db="EMBL/GenBank/DDBJ databases">
        <title>VMRC isolate genome collection.</title>
        <authorList>
            <person name="France M."/>
            <person name="Rutt L."/>
            <person name="Humphrys M."/>
            <person name="Ravel J."/>
        </authorList>
    </citation>
    <scope>NUCLEOTIDE SEQUENCE [LARGE SCALE GENOMIC DNA]</scope>
    <source>
        <strain evidence="3 5">C0172B4</strain>
    </source>
</reference>
<evidence type="ECO:0000313" key="6">
    <source>
        <dbReference type="Proteomes" id="UP001211566"/>
    </source>
</evidence>
<dbReference type="GO" id="GO:0009036">
    <property type="term" value="F:type II site-specific deoxyribonuclease activity"/>
    <property type="evidence" value="ECO:0007669"/>
    <property type="project" value="UniProtKB-UniRule"/>
</dbReference>
<dbReference type="InterPro" id="IPR007637">
    <property type="entry name" value="Restrct_endonuc_II_DpnII-like"/>
</dbReference>
<keyword evidence="5" id="KW-1185">Reference proteome</keyword>
<sequence>MNLKDYWSLPVEKRAEYFLENLMSTNKTIDYWVDWDKIKCNLKEHEANLNSLNYLIGKNKDIRLCAQKVFLKFPDSIYTALILVGIRLKKSKEIDILDFPQMNTYQLDFRKNVLRQKAAANDIDRYIDFFENIGLFKFLSTHPNLNLVDYVFGVELGMDTNARKNRSGTQNEKIIYKFIDEMCKRYNELEWGQQLRAKDIIKKWKLENPLPGMKTDRKFDAVIFNTNNGKALICETNFFNSTGSKLSTVAGNYETIYEAISKGKNFDFVWISDGPAWSQTSHAIEDAMRVIPNILNLKMVQDGMLEELII</sequence>
<dbReference type="Proteomes" id="UP001211566">
    <property type="component" value="Unassembled WGS sequence"/>
</dbReference>
<dbReference type="Proteomes" id="UP001211420">
    <property type="component" value="Unassembled WGS sequence"/>
</dbReference>
<evidence type="ECO:0000259" key="2">
    <source>
        <dbReference type="Pfam" id="PF04556"/>
    </source>
</evidence>
<evidence type="ECO:0000256" key="1">
    <source>
        <dbReference type="PIRNR" id="PIRNR016080"/>
    </source>
</evidence>
<dbReference type="GO" id="GO:0003677">
    <property type="term" value="F:DNA binding"/>
    <property type="evidence" value="ECO:0007669"/>
    <property type="project" value="UniProtKB-UniRule"/>
</dbReference>